<feature type="region of interest" description="Disordered" evidence="1">
    <location>
        <begin position="1"/>
        <end position="20"/>
    </location>
</feature>
<dbReference type="Pfam" id="PF03382">
    <property type="entry name" value="DUF285"/>
    <property type="match status" value="1"/>
</dbReference>
<name>A0ABQ6MW31_9STRA</name>
<protein>
    <recommendedName>
        <fullName evidence="4">Bacterial surface antigen (D15) domain-containing protein</fullName>
    </recommendedName>
</protein>
<dbReference type="Proteomes" id="UP001165060">
    <property type="component" value="Unassembled WGS sequence"/>
</dbReference>
<dbReference type="EMBL" id="BRYB01004606">
    <property type="protein sequence ID" value="GMI34051.1"/>
    <property type="molecule type" value="Genomic_DNA"/>
</dbReference>
<sequence>MLLPPRRDPDQPLAKLPSPSAALSSLSSSLSKLYHSIRGTTLSVTPVTSVSAPNSTLLPPEIVLKAARLSGLHGGYMNSTTVSQTAELLKSYYESQGYVLASVSSATISPSGAVELTTTEPRVGSPPVAVSFKKEMIVDPSYYLSPPNSTAPPLLSFAQFQRRQARLRPARPLARKDLNTTYAPCKGRARPGLLASSLGLVPGRAFRWDADKWARVSGAGLFEQAETRPVPDGRGGVTLEIVASSRPERNLEYGVAKSLTSGEFEGEATFEHRNVFGGGEVASAVFRRGARDPQGSYRARYRNDRLGAGGGHEVEAYSEYIGEGAGGLFGKEQEPRAAPEGEERQPSTKQGAALTLADPLSLLLRRSSATLTAERTLTDSGEQELISSVAATLGPSLASLPLGGAGSLSASITGGSKLPHGSPSPLPFTAATFVAKELLPVTRSERLPAQLACRQTIHAASRGYPRHEARAAAARNRIRGYPGAEAGEPPAATVAGTEELRVPLPFMDTGVAASVGVCSFADFSFGRAAAGERKWGEARYAVGIGVRGTLAGALPVSADLTINKEGDGMHMGMGKTMSESYSMGMGKTMSESYSMGMGKTMSESYSMGMGKTMSESYSMGMGKTMSETPKSAPEDPVDSDPSLPPLPPPLQAPTPPPPTECTTTVELNVDCTALDDDNIKTAVALWFSDQSSAMATYGPISDWATGNVTNMYELFKGKSNFNADIGSWDVSKSSAMATYGNISDW</sequence>
<evidence type="ECO:0000256" key="1">
    <source>
        <dbReference type="SAM" id="MobiDB-lite"/>
    </source>
</evidence>
<evidence type="ECO:0000313" key="2">
    <source>
        <dbReference type="EMBL" id="GMI34051.1"/>
    </source>
</evidence>
<organism evidence="2 3">
    <name type="scientific">Tetraparma gracilis</name>
    <dbReference type="NCBI Taxonomy" id="2962635"/>
    <lineage>
        <taxon>Eukaryota</taxon>
        <taxon>Sar</taxon>
        <taxon>Stramenopiles</taxon>
        <taxon>Ochrophyta</taxon>
        <taxon>Bolidophyceae</taxon>
        <taxon>Parmales</taxon>
        <taxon>Triparmaceae</taxon>
        <taxon>Tetraparma</taxon>
    </lineage>
</organism>
<feature type="compositionally biased region" description="Basic and acidic residues" evidence="1">
    <location>
        <begin position="1"/>
        <end position="10"/>
    </location>
</feature>
<keyword evidence="3" id="KW-1185">Reference proteome</keyword>
<accession>A0ABQ6MW31</accession>
<proteinExistence type="predicted"/>
<feature type="compositionally biased region" description="Low complexity" evidence="1">
    <location>
        <begin position="11"/>
        <end position="20"/>
    </location>
</feature>
<feature type="region of interest" description="Disordered" evidence="1">
    <location>
        <begin position="325"/>
        <end position="351"/>
    </location>
</feature>
<evidence type="ECO:0008006" key="4">
    <source>
        <dbReference type="Google" id="ProtNLM"/>
    </source>
</evidence>
<comment type="caution">
    <text evidence="2">The sequence shown here is derived from an EMBL/GenBank/DDBJ whole genome shotgun (WGS) entry which is preliminary data.</text>
</comment>
<reference evidence="2 3" key="1">
    <citation type="journal article" date="2023" name="Commun. Biol.">
        <title>Genome analysis of Parmales, the sister group of diatoms, reveals the evolutionary specialization of diatoms from phago-mixotrophs to photoautotrophs.</title>
        <authorList>
            <person name="Ban H."/>
            <person name="Sato S."/>
            <person name="Yoshikawa S."/>
            <person name="Yamada K."/>
            <person name="Nakamura Y."/>
            <person name="Ichinomiya M."/>
            <person name="Sato N."/>
            <person name="Blanc-Mathieu R."/>
            <person name="Endo H."/>
            <person name="Kuwata A."/>
            <person name="Ogata H."/>
        </authorList>
    </citation>
    <scope>NUCLEOTIDE SEQUENCE [LARGE SCALE GENOMIC DNA]</scope>
</reference>
<feature type="compositionally biased region" description="Pro residues" evidence="1">
    <location>
        <begin position="642"/>
        <end position="659"/>
    </location>
</feature>
<evidence type="ECO:0000313" key="3">
    <source>
        <dbReference type="Proteomes" id="UP001165060"/>
    </source>
</evidence>
<feature type="region of interest" description="Disordered" evidence="1">
    <location>
        <begin position="616"/>
        <end position="660"/>
    </location>
</feature>
<dbReference type="InterPro" id="IPR005046">
    <property type="entry name" value="DUF285"/>
</dbReference>
<gene>
    <name evidence="2" type="ORF">TeGR_g3883</name>
</gene>
<dbReference type="Gene3D" id="2.40.160.50">
    <property type="entry name" value="membrane protein fhac: a member of the omp85/tpsb transporter family"/>
    <property type="match status" value="1"/>
</dbReference>
<feature type="compositionally biased region" description="Basic and acidic residues" evidence="1">
    <location>
        <begin position="331"/>
        <end position="346"/>
    </location>
</feature>